<name>A0A8G2C9S2_9BACT</name>
<evidence type="ECO:0000259" key="1">
    <source>
        <dbReference type="PROSITE" id="PS51725"/>
    </source>
</evidence>
<proteinExistence type="predicted"/>
<dbReference type="InterPro" id="IPR011008">
    <property type="entry name" value="Dimeric_a/b-barrel"/>
</dbReference>
<evidence type="ECO:0000313" key="3">
    <source>
        <dbReference type="Proteomes" id="UP000184001"/>
    </source>
</evidence>
<dbReference type="Proteomes" id="UP000184001">
    <property type="component" value="Unassembled WGS sequence"/>
</dbReference>
<dbReference type="PANTHER" id="PTHR33336">
    <property type="entry name" value="QUINOL MONOOXYGENASE YGIN-RELATED"/>
    <property type="match status" value="1"/>
</dbReference>
<evidence type="ECO:0000313" key="2">
    <source>
        <dbReference type="EMBL" id="SHJ01850.1"/>
    </source>
</evidence>
<dbReference type="EMBL" id="FQZR01000003">
    <property type="protein sequence ID" value="SHJ01850.1"/>
    <property type="molecule type" value="Genomic_DNA"/>
</dbReference>
<keyword evidence="2" id="KW-0503">Monooxygenase</keyword>
<dbReference type="Pfam" id="PF03992">
    <property type="entry name" value="ABM"/>
    <property type="match status" value="1"/>
</dbReference>
<reference evidence="2 3" key="1">
    <citation type="submission" date="2016-11" db="EMBL/GenBank/DDBJ databases">
        <authorList>
            <person name="Varghese N."/>
            <person name="Submissions S."/>
        </authorList>
    </citation>
    <scope>NUCLEOTIDE SEQUENCE [LARGE SCALE GENOMIC DNA]</scope>
    <source>
        <strain evidence="2 3">DSM 17919</strain>
    </source>
</reference>
<dbReference type="SUPFAM" id="SSF54909">
    <property type="entry name" value="Dimeric alpha+beta barrel"/>
    <property type="match status" value="1"/>
</dbReference>
<dbReference type="InterPro" id="IPR050744">
    <property type="entry name" value="AI-2_Isomerase_LsrG"/>
</dbReference>
<organism evidence="2 3">
    <name type="scientific">Halodesulfovibrio aestuarii</name>
    <dbReference type="NCBI Taxonomy" id="126333"/>
    <lineage>
        <taxon>Bacteria</taxon>
        <taxon>Pseudomonadati</taxon>
        <taxon>Thermodesulfobacteriota</taxon>
        <taxon>Desulfovibrionia</taxon>
        <taxon>Desulfovibrionales</taxon>
        <taxon>Desulfovibrionaceae</taxon>
        <taxon>Halodesulfovibrio</taxon>
    </lineage>
</organism>
<dbReference type="InterPro" id="IPR007138">
    <property type="entry name" value="ABM_dom"/>
</dbReference>
<dbReference type="RefSeq" id="WP_020000659.1">
    <property type="nucleotide sequence ID" value="NZ_CP192217.1"/>
</dbReference>
<dbReference type="PANTHER" id="PTHR33336:SF15">
    <property type="entry name" value="ABM DOMAIN-CONTAINING PROTEIN"/>
    <property type="match status" value="1"/>
</dbReference>
<dbReference type="GO" id="GO:0004497">
    <property type="term" value="F:monooxygenase activity"/>
    <property type="evidence" value="ECO:0007669"/>
    <property type="project" value="UniProtKB-KW"/>
</dbReference>
<feature type="domain" description="ABM" evidence="1">
    <location>
        <begin position="7"/>
        <end position="98"/>
    </location>
</feature>
<gene>
    <name evidence="2" type="ORF">SAMN05660830_01374</name>
</gene>
<dbReference type="AlphaFoldDB" id="A0A8G2C9S2"/>
<comment type="caution">
    <text evidence="2">The sequence shown here is derived from an EMBL/GenBank/DDBJ whole genome shotgun (WGS) entry which is preliminary data.</text>
</comment>
<dbReference type="Gene3D" id="3.30.70.100">
    <property type="match status" value="1"/>
</dbReference>
<accession>A0A8G2C9S2</accession>
<sequence>MGFKEILVVTARLRAKQGKEGELRTALEQLVLDCGHHEGLLLYSVHQDASDPTTFLFYEHYLSERAFKEHLASDELVKAQKMFNDLTEGEAQLETWRMTARIGEICQ</sequence>
<dbReference type="PROSITE" id="PS51725">
    <property type="entry name" value="ABM"/>
    <property type="match status" value="1"/>
</dbReference>
<protein>
    <submittedName>
        <fullName evidence="2">Quinol monooxygenase YgiN</fullName>
    </submittedName>
</protein>
<keyword evidence="2" id="KW-0560">Oxidoreductase</keyword>